<evidence type="ECO:0000313" key="2">
    <source>
        <dbReference type="Proteomes" id="UP001163321"/>
    </source>
</evidence>
<dbReference type="EMBL" id="CM047580">
    <property type="protein sequence ID" value="KAI9922671.1"/>
    <property type="molecule type" value="Genomic_DNA"/>
</dbReference>
<proteinExistence type="predicted"/>
<keyword evidence="2" id="KW-1185">Reference proteome</keyword>
<name>A0ACC0WY98_9STRA</name>
<comment type="caution">
    <text evidence="1">The sequence shown here is derived from an EMBL/GenBank/DDBJ whole genome shotgun (WGS) entry which is preliminary data.</text>
</comment>
<gene>
    <name evidence="1" type="ORF">PsorP6_001835</name>
</gene>
<accession>A0ACC0WY98</accession>
<dbReference type="Proteomes" id="UP001163321">
    <property type="component" value="Chromosome 1"/>
</dbReference>
<reference evidence="1 2" key="1">
    <citation type="journal article" date="2022" name="bioRxiv">
        <title>The genome of the oomycete Peronosclerospora sorghi, a cosmopolitan pathogen of maize and sorghum, is inflated with dispersed pseudogenes.</title>
        <authorList>
            <person name="Fletcher K."/>
            <person name="Martin F."/>
            <person name="Isakeit T."/>
            <person name="Cavanaugh K."/>
            <person name="Magill C."/>
            <person name="Michelmore R."/>
        </authorList>
    </citation>
    <scope>NUCLEOTIDE SEQUENCE [LARGE SCALE GENOMIC DNA]</scope>
    <source>
        <strain evidence="1">P6</strain>
    </source>
</reference>
<evidence type="ECO:0000313" key="1">
    <source>
        <dbReference type="EMBL" id="KAI9922671.1"/>
    </source>
</evidence>
<organism evidence="1 2">
    <name type="scientific">Peronosclerospora sorghi</name>
    <dbReference type="NCBI Taxonomy" id="230839"/>
    <lineage>
        <taxon>Eukaryota</taxon>
        <taxon>Sar</taxon>
        <taxon>Stramenopiles</taxon>
        <taxon>Oomycota</taxon>
        <taxon>Peronosporomycetes</taxon>
        <taxon>Peronosporales</taxon>
        <taxon>Peronosporaceae</taxon>
        <taxon>Peronosclerospora</taxon>
    </lineage>
</organism>
<protein>
    <submittedName>
        <fullName evidence="1">Uncharacterized protein</fullName>
    </submittedName>
</protein>
<sequence length="241" mass="26581">MNARRDFNPVPEKEEEKTHIAFEDKCKLLEPEQAMLCTPSAPRIQVVALANWERATTFVLDDHLQTNFPNVSADRLLNKCNPFLSGKRRVQKDDGDIGSEAPTTSTACSTLSENDGEEHELNMVEKEEHAVHTPPKSPKQTREGAGKPVSVPGSNQDQKKAQDTTSNNWVVNSGRPVDSEQAQRTAKAPVSSTDVCLSISCLKAQLKVFPSDYVATIVKGPDPVFNNSITYLSAFLHHGIW</sequence>